<evidence type="ECO:0000256" key="2">
    <source>
        <dbReference type="ARBA" id="ARBA00022771"/>
    </source>
</evidence>
<keyword evidence="2 4" id="KW-0863">Zinc-finger</keyword>
<dbReference type="InterPro" id="IPR001841">
    <property type="entry name" value="Znf_RING"/>
</dbReference>
<dbReference type="SMART" id="SM00184">
    <property type="entry name" value="RING"/>
    <property type="match status" value="1"/>
</dbReference>
<dbReference type="PANTHER" id="PTHR45969:SF33">
    <property type="entry name" value="RING ZINC FINGER PROTEIN-RELATED"/>
    <property type="match status" value="1"/>
</dbReference>
<gene>
    <name evidence="6" type="ORF">F511_07402</name>
</gene>
<dbReference type="EMBL" id="KV007465">
    <property type="protein sequence ID" value="KZV31551.1"/>
    <property type="molecule type" value="Genomic_DNA"/>
</dbReference>
<proteinExistence type="predicted"/>
<dbReference type="Pfam" id="PF13639">
    <property type="entry name" value="zf-RING_2"/>
    <property type="match status" value="1"/>
</dbReference>
<evidence type="ECO:0000256" key="1">
    <source>
        <dbReference type="ARBA" id="ARBA00022723"/>
    </source>
</evidence>
<dbReference type="OrthoDB" id="8062037at2759"/>
<dbReference type="InterPro" id="IPR013083">
    <property type="entry name" value="Znf_RING/FYVE/PHD"/>
</dbReference>
<dbReference type="GO" id="GO:0061630">
    <property type="term" value="F:ubiquitin protein ligase activity"/>
    <property type="evidence" value="ECO:0007669"/>
    <property type="project" value="TreeGrafter"/>
</dbReference>
<dbReference type="Proteomes" id="UP000250235">
    <property type="component" value="Unassembled WGS sequence"/>
</dbReference>
<protein>
    <recommendedName>
        <fullName evidence="5">RING-type domain-containing protein</fullName>
    </recommendedName>
</protein>
<dbReference type="PROSITE" id="PS50089">
    <property type="entry name" value="ZF_RING_2"/>
    <property type="match status" value="1"/>
</dbReference>
<accession>A0A2Z7BHU4</accession>
<dbReference type="InterPro" id="IPR011016">
    <property type="entry name" value="Znf_RING-CH"/>
</dbReference>
<dbReference type="AlphaFoldDB" id="A0A2Z7BHU4"/>
<evidence type="ECO:0000259" key="5">
    <source>
        <dbReference type="PROSITE" id="PS50089"/>
    </source>
</evidence>
<dbReference type="GO" id="GO:0016567">
    <property type="term" value="P:protein ubiquitination"/>
    <property type="evidence" value="ECO:0007669"/>
    <property type="project" value="TreeGrafter"/>
</dbReference>
<evidence type="ECO:0000313" key="7">
    <source>
        <dbReference type="Proteomes" id="UP000250235"/>
    </source>
</evidence>
<dbReference type="Gene3D" id="3.30.40.10">
    <property type="entry name" value="Zinc/RING finger domain, C3HC4 (zinc finger)"/>
    <property type="match status" value="1"/>
</dbReference>
<dbReference type="SUPFAM" id="SSF57850">
    <property type="entry name" value="RING/U-box"/>
    <property type="match status" value="1"/>
</dbReference>
<evidence type="ECO:0000256" key="3">
    <source>
        <dbReference type="ARBA" id="ARBA00022833"/>
    </source>
</evidence>
<keyword evidence="7" id="KW-1185">Reference proteome</keyword>
<sequence>MSPGRCVSNCCNVSFSLEISLTFSRPPVLSSAEKYYPLRYDASLFSPPDQPNQTAQRQQLDVRELPRRSSITVLFSSIFKLQLKLLSCTRTPPLSNPETHIRHLTPALFQHIIHPSPLAPPIPRSAGTVAAHSASTEQEMGFPVGYSDLYVPKTLVCFLTILGFISKLVRASFSLLGFGDFPELHAPQYASLADPATEPRSVSAALIREFLPVARFSDLAEMEQPESCAVCLYEFAGDDEIRRLRNCRHVFHRSCVDRWMDHDQKTCPLCRTHFIPEDMQEAFNERLWAASGVWDLYGENSATPAGL</sequence>
<keyword evidence="1" id="KW-0479">Metal-binding</keyword>
<dbReference type="GO" id="GO:0008270">
    <property type="term" value="F:zinc ion binding"/>
    <property type="evidence" value="ECO:0007669"/>
    <property type="project" value="UniProtKB-KW"/>
</dbReference>
<dbReference type="SMART" id="SM00744">
    <property type="entry name" value="RINGv"/>
    <property type="match status" value="1"/>
</dbReference>
<evidence type="ECO:0000256" key="4">
    <source>
        <dbReference type="PROSITE-ProRule" id="PRU00175"/>
    </source>
</evidence>
<dbReference type="PANTHER" id="PTHR45969">
    <property type="entry name" value="RING ZINC FINGER PROTEIN-RELATED"/>
    <property type="match status" value="1"/>
</dbReference>
<name>A0A2Z7BHU4_9LAMI</name>
<keyword evidence="3" id="KW-0862">Zinc</keyword>
<feature type="domain" description="RING-type" evidence="5">
    <location>
        <begin position="228"/>
        <end position="271"/>
    </location>
</feature>
<reference evidence="6 7" key="1">
    <citation type="journal article" date="2015" name="Proc. Natl. Acad. Sci. U.S.A.">
        <title>The resurrection genome of Boea hygrometrica: A blueprint for survival of dehydration.</title>
        <authorList>
            <person name="Xiao L."/>
            <person name="Yang G."/>
            <person name="Zhang L."/>
            <person name="Yang X."/>
            <person name="Zhao S."/>
            <person name="Ji Z."/>
            <person name="Zhou Q."/>
            <person name="Hu M."/>
            <person name="Wang Y."/>
            <person name="Chen M."/>
            <person name="Xu Y."/>
            <person name="Jin H."/>
            <person name="Xiao X."/>
            <person name="Hu G."/>
            <person name="Bao F."/>
            <person name="Hu Y."/>
            <person name="Wan P."/>
            <person name="Li L."/>
            <person name="Deng X."/>
            <person name="Kuang T."/>
            <person name="Xiang C."/>
            <person name="Zhu J.K."/>
            <person name="Oliver M.J."/>
            <person name="He Y."/>
        </authorList>
    </citation>
    <scope>NUCLEOTIDE SEQUENCE [LARGE SCALE GENOMIC DNA]</scope>
    <source>
        <strain evidence="7">cv. XS01</strain>
    </source>
</reference>
<organism evidence="6 7">
    <name type="scientific">Dorcoceras hygrometricum</name>
    <dbReference type="NCBI Taxonomy" id="472368"/>
    <lineage>
        <taxon>Eukaryota</taxon>
        <taxon>Viridiplantae</taxon>
        <taxon>Streptophyta</taxon>
        <taxon>Embryophyta</taxon>
        <taxon>Tracheophyta</taxon>
        <taxon>Spermatophyta</taxon>
        <taxon>Magnoliopsida</taxon>
        <taxon>eudicotyledons</taxon>
        <taxon>Gunneridae</taxon>
        <taxon>Pentapetalae</taxon>
        <taxon>asterids</taxon>
        <taxon>lamiids</taxon>
        <taxon>Lamiales</taxon>
        <taxon>Gesneriaceae</taxon>
        <taxon>Didymocarpoideae</taxon>
        <taxon>Trichosporeae</taxon>
        <taxon>Loxocarpinae</taxon>
        <taxon>Dorcoceras</taxon>
    </lineage>
</organism>
<evidence type="ECO:0000313" key="6">
    <source>
        <dbReference type="EMBL" id="KZV31551.1"/>
    </source>
</evidence>